<dbReference type="OrthoDB" id="762409at2"/>
<evidence type="ECO:0000313" key="2">
    <source>
        <dbReference type="EMBL" id="MRX76775.1"/>
    </source>
</evidence>
<evidence type="ECO:0000313" key="3">
    <source>
        <dbReference type="Proteomes" id="UP000487757"/>
    </source>
</evidence>
<keyword evidence="3" id="KW-1185">Reference proteome</keyword>
<feature type="signal peptide" evidence="1">
    <location>
        <begin position="1"/>
        <end position="20"/>
    </location>
</feature>
<keyword evidence="1" id="KW-0732">Signal</keyword>
<dbReference type="Proteomes" id="UP000487757">
    <property type="component" value="Unassembled WGS sequence"/>
</dbReference>
<name>A0A7K0FZ36_9SPHI</name>
<dbReference type="RefSeq" id="WP_154281004.1">
    <property type="nucleotide sequence ID" value="NZ_JBHUJQ010000001.1"/>
</dbReference>
<feature type="chain" id="PRO_5029767783" evidence="1">
    <location>
        <begin position="21"/>
        <end position="208"/>
    </location>
</feature>
<comment type="caution">
    <text evidence="2">The sequence shown here is derived from an EMBL/GenBank/DDBJ whole genome shotgun (WGS) entry which is preliminary data.</text>
</comment>
<gene>
    <name evidence="2" type="ORF">GJU39_11820</name>
</gene>
<evidence type="ECO:0000256" key="1">
    <source>
        <dbReference type="SAM" id="SignalP"/>
    </source>
</evidence>
<organism evidence="2 3">
    <name type="scientific">Pedobacter petrophilus</name>
    <dbReference type="NCBI Taxonomy" id="1908241"/>
    <lineage>
        <taxon>Bacteria</taxon>
        <taxon>Pseudomonadati</taxon>
        <taxon>Bacteroidota</taxon>
        <taxon>Sphingobacteriia</taxon>
        <taxon>Sphingobacteriales</taxon>
        <taxon>Sphingobacteriaceae</taxon>
        <taxon>Pedobacter</taxon>
    </lineage>
</organism>
<dbReference type="EMBL" id="WKKH01000015">
    <property type="protein sequence ID" value="MRX76775.1"/>
    <property type="molecule type" value="Genomic_DNA"/>
</dbReference>
<dbReference type="AlphaFoldDB" id="A0A7K0FZ36"/>
<protein>
    <submittedName>
        <fullName evidence="2">Uncharacterized protein</fullName>
    </submittedName>
</protein>
<proteinExistence type="predicted"/>
<reference evidence="2 3" key="1">
    <citation type="submission" date="2019-11" db="EMBL/GenBank/DDBJ databases">
        <title>Pedobacter petrophilus genome.</title>
        <authorList>
            <person name="Feldbauer M.J."/>
            <person name="Newman J.D."/>
        </authorList>
    </citation>
    <scope>NUCLEOTIDE SEQUENCE [LARGE SCALE GENOMIC DNA]</scope>
    <source>
        <strain evidence="2 3">LMG 29686</strain>
    </source>
</reference>
<accession>A0A7K0FZ36</accession>
<sequence length="208" mass="23533">MKRLFRLSIFAAILTSNAFAQQNEPNYTASSLSEVYESIDGNKLIKKMISAKHEFNKKHGSKPVSLSDLPVPQHIFNRNKLTLITFDGLDYLIQNNRVLAIKGLNLPDDALILITEKLTFLDQVQFDYNQKINLVYTNGESKVQNIRNLDKWYLLTLRILSSTVNDIAALIKRHDTSSLTANLIKMPIPNIDVINIPGSTKPIIKLVN</sequence>